<evidence type="ECO:0000256" key="4">
    <source>
        <dbReference type="ARBA" id="ARBA00022962"/>
    </source>
</evidence>
<dbReference type="Gene3D" id="3.40.50.10490">
    <property type="entry name" value="Glucose-6-phosphate isomerase like protein, domain 1"/>
    <property type="match status" value="2"/>
</dbReference>
<dbReference type="PANTHER" id="PTHR10937:SF0">
    <property type="entry name" value="GLUTAMINE--FRUCTOSE-6-PHOSPHATE TRANSAMINASE (ISOMERIZING)"/>
    <property type="match status" value="1"/>
</dbReference>
<keyword evidence="4" id="KW-0315">Glutamine amidotransferase</keyword>
<comment type="catalytic activity">
    <reaction evidence="1">
        <text>D-fructose 6-phosphate + L-glutamine = D-glucosamine 6-phosphate + L-glutamate</text>
        <dbReference type="Rhea" id="RHEA:13237"/>
        <dbReference type="ChEBI" id="CHEBI:29985"/>
        <dbReference type="ChEBI" id="CHEBI:58359"/>
        <dbReference type="ChEBI" id="CHEBI:58725"/>
        <dbReference type="ChEBI" id="CHEBI:61527"/>
        <dbReference type="EC" id="2.6.1.16"/>
    </reaction>
</comment>
<dbReference type="EC" id="2.6.1.16" evidence="2"/>
<keyword evidence="6" id="KW-0808">Transferase</keyword>
<dbReference type="GO" id="GO:0097367">
    <property type="term" value="F:carbohydrate derivative binding"/>
    <property type="evidence" value="ECO:0007669"/>
    <property type="project" value="InterPro"/>
</dbReference>
<keyword evidence="6" id="KW-0032">Aminotransferase</keyword>
<feature type="compositionally biased region" description="Basic and acidic residues" evidence="5">
    <location>
        <begin position="13"/>
        <end position="26"/>
    </location>
</feature>
<dbReference type="GO" id="GO:0004360">
    <property type="term" value="F:glutamine-fructose-6-phosphate transaminase (isomerizing) activity"/>
    <property type="evidence" value="ECO:0007669"/>
    <property type="project" value="UniProtKB-EC"/>
</dbReference>
<evidence type="ECO:0000256" key="5">
    <source>
        <dbReference type="SAM" id="MobiDB-lite"/>
    </source>
</evidence>
<evidence type="ECO:0000256" key="1">
    <source>
        <dbReference type="ARBA" id="ARBA00001031"/>
    </source>
</evidence>
<evidence type="ECO:0000256" key="2">
    <source>
        <dbReference type="ARBA" id="ARBA00012916"/>
    </source>
</evidence>
<proteinExistence type="predicted"/>
<dbReference type="GO" id="GO:0006047">
    <property type="term" value="P:UDP-N-acetylglucosamine metabolic process"/>
    <property type="evidence" value="ECO:0007669"/>
    <property type="project" value="TreeGrafter"/>
</dbReference>
<dbReference type="Proteomes" id="UP000298196">
    <property type="component" value="Unassembled WGS sequence"/>
</dbReference>
<dbReference type="InterPro" id="IPR046348">
    <property type="entry name" value="SIS_dom_sf"/>
</dbReference>
<feature type="region of interest" description="Disordered" evidence="5">
    <location>
        <begin position="1"/>
        <end position="27"/>
    </location>
</feature>
<reference evidence="6 7" key="1">
    <citation type="submission" date="2018-03" db="EMBL/GenBank/DDBJ databases">
        <title>Non-Typhoidal Salmonella genome sequencing and assembly.</title>
        <authorList>
            <person name="Matchawe C."/>
        </authorList>
    </citation>
    <scope>NUCLEOTIDE SEQUENCE [LARGE SCALE GENOMIC DNA]</scope>
    <source>
        <strain evidence="6 7">22sa</strain>
    </source>
</reference>
<feature type="non-terminal residue" evidence="6">
    <location>
        <position position="1"/>
    </location>
</feature>
<evidence type="ECO:0000313" key="6">
    <source>
        <dbReference type="EMBL" id="TGE07513.1"/>
    </source>
</evidence>
<keyword evidence="7" id="KW-1185">Reference proteome</keyword>
<evidence type="ECO:0000256" key="3">
    <source>
        <dbReference type="ARBA" id="ARBA00016090"/>
    </source>
</evidence>
<name>A0A4Z0P531_SALET</name>
<organism evidence="6 7">
    <name type="scientific">Salmonella enterica subsp. enterica serovar Poona</name>
    <dbReference type="NCBI Taxonomy" id="436295"/>
    <lineage>
        <taxon>Bacteria</taxon>
        <taxon>Pseudomonadati</taxon>
        <taxon>Pseudomonadota</taxon>
        <taxon>Gammaproteobacteria</taxon>
        <taxon>Enterobacterales</taxon>
        <taxon>Enterobacteriaceae</taxon>
        <taxon>Salmonella</taxon>
    </lineage>
</organism>
<comment type="caution">
    <text evidence="6">The sequence shown here is derived from an EMBL/GenBank/DDBJ whole genome shotgun (WGS) entry which is preliminary data.</text>
</comment>
<dbReference type="GO" id="GO:0006002">
    <property type="term" value="P:fructose 6-phosphate metabolic process"/>
    <property type="evidence" value="ECO:0007669"/>
    <property type="project" value="TreeGrafter"/>
</dbReference>
<dbReference type="GO" id="GO:0005829">
    <property type="term" value="C:cytosol"/>
    <property type="evidence" value="ECO:0007669"/>
    <property type="project" value="TreeGrafter"/>
</dbReference>
<dbReference type="AlphaFoldDB" id="A0A4Z0P531"/>
<evidence type="ECO:0000313" key="7">
    <source>
        <dbReference type="Proteomes" id="UP000298196"/>
    </source>
</evidence>
<dbReference type="SUPFAM" id="SSF53697">
    <property type="entry name" value="SIS domain"/>
    <property type="match status" value="1"/>
</dbReference>
<sequence>RVSAAQAAGEVSSDNRHSSERPHVEEGSAPIFYTVPLQLLAYHVALIKGTDVDQPRNLAKSVTVE</sequence>
<dbReference type="GO" id="GO:0006487">
    <property type="term" value="P:protein N-linked glycosylation"/>
    <property type="evidence" value="ECO:0007669"/>
    <property type="project" value="TreeGrafter"/>
</dbReference>
<dbReference type="EMBL" id="PYKI01000816">
    <property type="protein sequence ID" value="TGE07513.1"/>
    <property type="molecule type" value="Genomic_DNA"/>
</dbReference>
<protein>
    <recommendedName>
        <fullName evidence="3">Glutamine--fructose-6-phosphate aminotransferase [isomerizing]</fullName>
        <ecNumber evidence="2">2.6.1.16</ecNumber>
    </recommendedName>
</protein>
<accession>A0A4Z0P531</accession>
<dbReference type="PANTHER" id="PTHR10937">
    <property type="entry name" value="GLUCOSAMINE--FRUCTOSE-6-PHOSPHATE AMINOTRANSFERASE, ISOMERIZING"/>
    <property type="match status" value="1"/>
</dbReference>
<gene>
    <name evidence="6" type="ORF">C9F07_07390</name>
</gene>